<protein>
    <submittedName>
        <fullName evidence="1">Uncharacterized protein</fullName>
    </submittedName>
</protein>
<evidence type="ECO:0000313" key="1">
    <source>
        <dbReference type="EMBL" id="RCK78186.1"/>
    </source>
</evidence>
<dbReference type="EMBL" id="QOQW01000026">
    <property type="protein sequence ID" value="RCK78186.1"/>
    <property type="molecule type" value="Genomic_DNA"/>
</dbReference>
<name>A0A367ZJB2_9BACT</name>
<dbReference type="Proteomes" id="UP000252355">
    <property type="component" value="Unassembled WGS sequence"/>
</dbReference>
<organism evidence="1 2">
    <name type="scientific">Candidatus Ozemobacter sibiricus</name>
    <dbReference type="NCBI Taxonomy" id="2268124"/>
    <lineage>
        <taxon>Bacteria</taxon>
        <taxon>Candidatus Ozemobacteria</taxon>
        <taxon>Candidatus Ozemobacterales</taxon>
        <taxon>Candidatus Ozemobacteraceae</taxon>
        <taxon>Candidatus Ozemobacter</taxon>
    </lineage>
</organism>
<accession>A0A367ZJB2</accession>
<dbReference type="AlphaFoldDB" id="A0A367ZJB2"/>
<sequence>MFMPFGEIKDNTLTMSFSSADYSIATVLNAVRERCDMFSEMKVRFLGASTDVPNTPSPVFRPVAIQAFFEYIGGGDARPVLEKVYVHLWEAVALTFPAEPAWATAKGDFARFISSQADLIRARIESAKAE</sequence>
<comment type="caution">
    <text evidence="1">The sequence shown here is derived from an EMBL/GenBank/DDBJ whole genome shotgun (WGS) entry which is preliminary data.</text>
</comment>
<reference evidence="1 2" key="1">
    <citation type="submission" date="2018-05" db="EMBL/GenBank/DDBJ databases">
        <title>A metagenomic window into the 2 km-deep terrestrial subsurface aquifer revealed taxonomically and functionally diverse microbial community comprising novel uncultured bacterial lineages.</title>
        <authorList>
            <person name="Kadnikov V.V."/>
            <person name="Mardanov A.V."/>
            <person name="Beletsky A.V."/>
            <person name="Banks D."/>
            <person name="Pimenov N.V."/>
            <person name="Frank Y.A."/>
            <person name="Karnachuk O.V."/>
            <person name="Ravin N.V."/>
        </authorList>
    </citation>
    <scope>NUCLEOTIDE SEQUENCE [LARGE SCALE GENOMIC DNA]</scope>
    <source>
        <strain evidence="1">BY5</strain>
    </source>
</reference>
<evidence type="ECO:0000313" key="2">
    <source>
        <dbReference type="Proteomes" id="UP000252355"/>
    </source>
</evidence>
<gene>
    <name evidence="1" type="ORF">OZSIB_1702</name>
</gene>
<proteinExistence type="predicted"/>